<evidence type="ECO:0000313" key="3">
    <source>
        <dbReference type="Proteomes" id="UP000321790"/>
    </source>
</evidence>
<gene>
    <name evidence="2" type="ORF">FUA26_12155</name>
</gene>
<reference evidence="3" key="1">
    <citation type="submission" date="2019-08" db="EMBL/GenBank/DDBJ databases">
        <title>Seonamhaeicola sediminis sp. nov., isolated from marine sediment.</title>
        <authorList>
            <person name="Cao W.R."/>
        </authorList>
    </citation>
    <scope>NUCLEOTIDE SEQUENCE [LARGE SCALE GENOMIC DNA]</scope>
    <source>
        <strain evidence="3">Gy8</strain>
    </source>
</reference>
<dbReference type="AlphaFoldDB" id="A0A5C7AI31"/>
<evidence type="ECO:0000256" key="1">
    <source>
        <dbReference type="SAM" id="SignalP"/>
    </source>
</evidence>
<keyword evidence="1" id="KW-0732">Signal</keyword>
<feature type="signal peptide" evidence="1">
    <location>
        <begin position="1"/>
        <end position="19"/>
    </location>
</feature>
<dbReference type="RefSeq" id="WP_147136438.1">
    <property type="nucleotide sequence ID" value="NZ_VOSC01000028.1"/>
</dbReference>
<feature type="chain" id="PRO_5022915586" evidence="1">
    <location>
        <begin position="20"/>
        <end position="100"/>
    </location>
</feature>
<protein>
    <submittedName>
        <fullName evidence="2">Uncharacterized protein</fullName>
    </submittedName>
</protein>
<dbReference type="OrthoDB" id="1451676at2"/>
<organism evidence="2 3">
    <name type="scientific">Seonamhaeicola algicola</name>
    <dbReference type="NCBI Taxonomy" id="1719036"/>
    <lineage>
        <taxon>Bacteria</taxon>
        <taxon>Pseudomonadati</taxon>
        <taxon>Bacteroidota</taxon>
        <taxon>Flavobacteriia</taxon>
        <taxon>Flavobacteriales</taxon>
        <taxon>Flavobacteriaceae</taxon>
    </lineage>
</organism>
<evidence type="ECO:0000313" key="2">
    <source>
        <dbReference type="EMBL" id="TXE08081.1"/>
    </source>
</evidence>
<name>A0A5C7AI31_9FLAO</name>
<comment type="caution">
    <text evidence="2">The sequence shown here is derived from an EMBL/GenBank/DDBJ whole genome shotgun (WGS) entry which is preliminary data.</text>
</comment>
<accession>A0A5C7AI31</accession>
<keyword evidence="3" id="KW-1185">Reference proteome</keyword>
<dbReference type="Proteomes" id="UP000321790">
    <property type="component" value="Unassembled WGS sequence"/>
</dbReference>
<dbReference type="EMBL" id="VOSC01000028">
    <property type="protein sequence ID" value="TXE08081.1"/>
    <property type="molecule type" value="Genomic_DNA"/>
</dbReference>
<proteinExistence type="predicted"/>
<sequence>MKKILLLVFALFITVAVSAQEKKTFEAAVEYAKLDKNEATKVLAIHNERTASIKAIKKQKLDKETEKEKIKAVRQEASKKIKAIIGKEKMKELNAYWKKS</sequence>